<organism evidence="2 3">
    <name type="scientific">Luteolibacter ambystomatis</name>
    <dbReference type="NCBI Taxonomy" id="2824561"/>
    <lineage>
        <taxon>Bacteria</taxon>
        <taxon>Pseudomonadati</taxon>
        <taxon>Verrucomicrobiota</taxon>
        <taxon>Verrucomicrobiia</taxon>
        <taxon>Verrucomicrobiales</taxon>
        <taxon>Verrucomicrobiaceae</taxon>
        <taxon>Luteolibacter</taxon>
    </lineage>
</organism>
<reference evidence="2" key="1">
    <citation type="submission" date="2021-04" db="EMBL/GenBank/DDBJ databases">
        <title>Luteolibacter sp. 32A isolated from the skin of an Anderson's salamander (Ambystoma andersonii).</title>
        <authorList>
            <person name="Spergser J."/>
            <person name="Busse H.-J."/>
        </authorList>
    </citation>
    <scope>NUCLEOTIDE SEQUENCE</scope>
    <source>
        <strain evidence="2">32A</strain>
    </source>
</reference>
<feature type="domain" description="VOC" evidence="1">
    <location>
        <begin position="10"/>
        <end position="119"/>
    </location>
</feature>
<dbReference type="Proteomes" id="UP000676169">
    <property type="component" value="Chromosome"/>
</dbReference>
<dbReference type="AlphaFoldDB" id="A0A975G8A0"/>
<sequence>MIHSSTLKPQAVKFVLMASDMDRAVAFYRDVLGFDESFTTPHWSELRFGDAVLGLHGGGDGSRAQTGLSIQYGDVAQAYAAALVAGATPIQVPEQREGEPIILATLADTEGNVIMFTQYVG</sequence>
<dbReference type="Gene3D" id="3.10.180.10">
    <property type="entry name" value="2,3-Dihydroxybiphenyl 1,2-Dioxygenase, domain 1"/>
    <property type="match status" value="1"/>
</dbReference>
<dbReference type="PROSITE" id="PS51819">
    <property type="entry name" value="VOC"/>
    <property type="match status" value="1"/>
</dbReference>
<dbReference type="InterPro" id="IPR029068">
    <property type="entry name" value="Glyas_Bleomycin-R_OHBP_Dase"/>
</dbReference>
<dbReference type="InterPro" id="IPR041581">
    <property type="entry name" value="Glyoxalase_6"/>
</dbReference>
<accession>A0A975G8A0</accession>
<evidence type="ECO:0000313" key="2">
    <source>
        <dbReference type="EMBL" id="QUE50140.1"/>
    </source>
</evidence>
<keyword evidence="3" id="KW-1185">Reference proteome</keyword>
<name>A0A975G8A0_9BACT</name>
<gene>
    <name evidence="2" type="ORF">KBB96_14840</name>
</gene>
<evidence type="ECO:0000313" key="3">
    <source>
        <dbReference type="Proteomes" id="UP000676169"/>
    </source>
</evidence>
<dbReference type="EMBL" id="CP073100">
    <property type="protein sequence ID" value="QUE50140.1"/>
    <property type="molecule type" value="Genomic_DNA"/>
</dbReference>
<dbReference type="Pfam" id="PF18029">
    <property type="entry name" value="Glyoxalase_6"/>
    <property type="match status" value="1"/>
</dbReference>
<proteinExistence type="predicted"/>
<dbReference type="KEGG" id="lamb:KBB96_14840"/>
<protein>
    <submittedName>
        <fullName evidence="2">VOC family protein</fullName>
    </submittedName>
</protein>
<dbReference type="RefSeq" id="WP_211630229.1">
    <property type="nucleotide sequence ID" value="NZ_CP073100.1"/>
</dbReference>
<evidence type="ECO:0000259" key="1">
    <source>
        <dbReference type="PROSITE" id="PS51819"/>
    </source>
</evidence>
<dbReference type="SUPFAM" id="SSF54593">
    <property type="entry name" value="Glyoxalase/Bleomycin resistance protein/Dihydroxybiphenyl dioxygenase"/>
    <property type="match status" value="1"/>
</dbReference>
<dbReference type="InterPro" id="IPR037523">
    <property type="entry name" value="VOC_core"/>
</dbReference>